<dbReference type="SUPFAM" id="SSF103473">
    <property type="entry name" value="MFS general substrate transporter"/>
    <property type="match status" value="1"/>
</dbReference>
<evidence type="ECO:0000256" key="4">
    <source>
        <dbReference type="ARBA" id="ARBA00022989"/>
    </source>
</evidence>
<feature type="domain" description="Major facilitator superfamily (MFS) profile" evidence="7">
    <location>
        <begin position="12"/>
        <end position="464"/>
    </location>
</feature>
<reference evidence="8" key="2">
    <citation type="journal article" date="2023" name="PLoS ONE">
        <title>Philodulcilactobacillus myokoensis gen. nov., sp. nov., a fructophilic, acidophilic, and agar-phobic lactic acid bacterium isolated from fermented vegetable extracts.</title>
        <authorList>
            <person name="Kouya T."/>
            <person name="Ishiyama Y."/>
            <person name="Ohashi S."/>
            <person name="Kumakubo R."/>
            <person name="Yamazaki T."/>
            <person name="Otaki T."/>
        </authorList>
    </citation>
    <scope>NUCLEOTIDE SEQUENCE</scope>
    <source>
        <strain evidence="8">WR16-4</strain>
    </source>
</reference>
<dbReference type="RefSeq" id="WP_286135895.1">
    <property type="nucleotide sequence ID" value="NZ_BRPL01000002.1"/>
</dbReference>
<feature type="transmembrane region" description="Helical" evidence="6">
    <location>
        <begin position="106"/>
        <end position="124"/>
    </location>
</feature>
<evidence type="ECO:0000259" key="7">
    <source>
        <dbReference type="PROSITE" id="PS50850"/>
    </source>
</evidence>
<feature type="transmembrane region" description="Helical" evidence="6">
    <location>
        <begin position="136"/>
        <end position="157"/>
    </location>
</feature>
<feature type="transmembrane region" description="Helical" evidence="6">
    <location>
        <begin position="294"/>
        <end position="313"/>
    </location>
</feature>
<feature type="transmembrane region" description="Helical" evidence="6">
    <location>
        <begin position="439"/>
        <end position="459"/>
    </location>
</feature>
<dbReference type="PANTHER" id="PTHR42718:SF9">
    <property type="entry name" value="MAJOR FACILITATOR SUPERFAMILY MULTIDRUG TRANSPORTER MFSC"/>
    <property type="match status" value="1"/>
</dbReference>
<feature type="transmembrane region" description="Helical" evidence="6">
    <location>
        <begin position="357"/>
        <end position="375"/>
    </location>
</feature>
<name>A0A9W6B005_9LACO</name>
<evidence type="ECO:0000313" key="9">
    <source>
        <dbReference type="Proteomes" id="UP001144204"/>
    </source>
</evidence>
<sequence length="464" mass="50134">MDQSQSNVSVKTLISIFSAGLIAFLGILMTTAMNVNFPELMKDFNVPLSTIQWITTGYMIASACTMMCSSFLSKRFTFKSIFVAGAVTLIISFFICGLAVNYPMLLLGRIIGGISVGIATPLMFNIITQKIPGSKIGFYMSFGGAVISVAPTVGPTYGGFMSYYFSWQAAYWLILPISIIILISGLLTIKNQPQIEKNLKLDWNGFILAAIMLVTLTIGVSSLGHFSITTIILLVIGIASLFGFGKIEYQNPKALINTEIFKYPAFTFSFLAYFGLQLTNISLGGFLIPNFSQIALGASVLIAGLIVLPGSILRMICMPISGAALDHYGAKKPIYSGLIVVSLFFLTMTLITNNLTFIVISIAYAIYSAGFASSFSDILTNGLKGLPKQFTSDGNAAFNAIQIYGGAVGISIMSLIITIKQNMNPQLPYKSIVRSGVQYDFGCLFLIVILVAISISISFKHSKK</sequence>
<comment type="caution">
    <text evidence="8">The sequence shown here is derived from an EMBL/GenBank/DDBJ whole genome shotgun (WGS) entry which is preliminary data.</text>
</comment>
<proteinExistence type="predicted"/>
<keyword evidence="3 6" id="KW-0812">Transmembrane</keyword>
<feature type="transmembrane region" description="Helical" evidence="6">
    <location>
        <begin position="226"/>
        <end position="244"/>
    </location>
</feature>
<keyword evidence="5 6" id="KW-0472">Membrane</keyword>
<evidence type="ECO:0000256" key="6">
    <source>
        <dbReference type="SAM" id="Phobius"/>
    </source>
</evidence>
<evidence type="ECO:0000256" key="5">
    <source>
        <dbReference type="ARBA" id="ARBA00023136"/>
    </source>
</evidence>
<feature type="transmembrane region" description="Helical" evidence="6">
    <location>
        <begin position="396"/>
        <end position="419"/>
    </location>
</feature>
<feature type="transmembrane region" description="Helical" evidence="6">
    <location>
        <begin position="334"/>
        <end position="351"/>
    </location>
</feature>
<dbReference type="PANTHER" id="PTHR42718">
    <property type="entry name" value="MAJOR FACILITATOR SUPERFAMILY MULTIDRUG TRANSPORTER MFSC"/>
    <property type="match status" value="1"/>
</dbReference>
<dbReference type="PROSITE" id="PS50850">
    <property type="entry name" value="MFS"/>
    <property type="match status" value="1"/>
</dbReference>
<dbReference type="Gene3D" id="1.20.1250.20">
    <property type="entry name" value="MFS general substrate transporter like domains"/>
    <property type="match status" value="2"/>
</dbReference>
<gene>
    <name evidence="8" type="ORF">WR164_04140</name>
</gene>
<accession>A0A9W6B005</accession>
<dbReference type="GO" id="GO:0022857">
    <property type="term" value="F:transmembrane transporter activity"/>
    <property type="evidence" value="ECO:0007669"/>
    <property type="project" value="InterPro"/>
</dbReference>
<comment type="subcellular location">
    <subcellularLocation>
        <location evidence="1">Cell membrane</location>
        <topology evidence="1">Multi-pass membrane protein</topology>
    </subcellularLocation>
</comment>
<dbReference type="PRINTS" id="PR01036">
    <property type="entry name" value="TCRTETB"/>
</dbReference>
<evidence type="ECO:0000256" key="1">
    <source>
        <dbReference type="ARBA" id="ARBA00004651"/>
    </source>
</evidence>
<dbReference type="Pfam" id="PF07690">
    <property type="entry name" value="MFS_1"/>
    <property type="match status" value="1"/>
</dbReference>
<feature type="transmembrane region" description="Helical" evidence="6">
    <location>
        <begin position="12"/>
        <end position="33"/>
    </location>
</feature>
<protein>
    <submittedName>
        <fullName evidence="8">MFS transporter</fullName>
    </submittedName>
</protein>
<keyword evidence="2" id="KW-0813">Transport</keyword>
<feature type="transmembrane region" description="Helical" evidence="6">
    <location>
        <begin position="265"/>
        <end position="288"/>
    </location>
</feature>
<dbReference type="EMBL" id="BRPL01000002">
    <property type="protein sequence ID" value="GLB46435.1"/>
    <property type="molecule type" value="Genomic_DNA"/>
</dbReference>
<feature type="transmembrane region" description="Helical" evidence="6">
    <location>
        <begin position="53"/>
        <end position="73"/>
    </location>
</feature>
<organism evidence="8 9">
    <name type="scientific">Philodulcilactobacillus myokoensis</name>
    <dbReference type="NCBI Taxonomy" id="2929573"/>
    <lineage>
        <taxon>Bacteria</taxon>
        <taxon>Bacillati</taxon>
        <taxon>Bacillota</taxon>
        <taxon>Bacilli</taxon>
        <taxon>Lactobacillales</taxon>
        <taxon>Lactobacillaceae</taxon>
        <taxon>Philodulcilactobacillus</taxon>
    </lineage>
</organism>
<dbReference type="InterPro" id="IPR020846">
    <property type="entry name" value="MFS_dom"/>
</dbReference>
<feature type="transmembrane region" description="Helical" evidence="6">
    <location>
        <begin position="169"/>
        <end position="189"/>
    </location>
</feature>
<dbReference type="InterPro" id="IPR036259">
    <property type="entry name" value="MFS_trans_sf"/>
</dbReference>
<dbReference type="InterPro" id="IPR011701">
    <property type="entry name" value="MFS"/>
</dbReference>
<keyword evidence="9" id="KW-1185">Reference proteome</keyword>
<dbReference type="AlphaFoldDB" id="A0A9W6B005"/>
<feature type="transmembrane region" description="Helical" evidence="6">
    <location>
        <begin position="80"/>
        <end position="100"/>
    </location>
</feature>
<dbReference type="GO" id="GO:0005886">
    <property type="term" value="C:plasma membrane"/>
    <property type="evidence" value="ECO:0007669"/>
    <property type="project" value="UniProtKB-SubCell"/>
</dbReference>
<feature type="transmembrane region" description="Helical" evidence="6">
    <location>
        <begin position="201"/>
        <end position="220"/>
    </location>
</feature>
<keyword evidence="4 6" id="KW-1133">Transmembrane helix</keyword>
<dbReference type="Proteomes" id="UP001144204">
    <property type="component" value="Unassembled WGS sequence"/>
</dbReference>
<reference evidence="8" key="1">
    <citation type="submission" date="2022-07" db="EMBL/GenBank/DDBJ databases">
        <authorList>
            <person name="Kouya T."/>
            <person name="Ishiyama Y."/>
        </authorList>
    </citation>
    <scope>NUCLEOTIDE SEQUENCE</scope>
    <source>
        <strain evidence="8">WR16-4</strain>
    </source>
</reference>
<evidence type="ECO:0000313" key="8">
    <source>
        <dbReference type="EMBL" id="GLB46435.1"/>
    </source>
</evidence>
<evidence type="ECO:0000256" key="2">
    <source>
        <dbReference type="ARBA" id="ARBA00022448"/>
    </source>
</evidence>
<evidence type="ECO:0000256" key="3">
    <source>
        <dbReference type="ARBA" id="ARBA00022692"/>
    </source>
</evidence>